<dbReference type="EMBL" id="QRIM01000031">
    <property type="protein sequence ID" value="RHG55557.1"/>
    <property type="molecule type" value="Genomic_DNA"/>
</dbReference>
<protein>
    <submittedName>
        <fullName evidence="1">Uncharacterized protein</fullName>
    </submittedName>
</protein>
<sequence length="102" mass="11705">MATLREESKLYRTLDDMYQNKKSADISETFFNECIEIALTFSKREIQFALFKLKLLSEDIDSGIEVVNSISNSLQKVLDSLTSKNIKRALIINILEIALDEK</sequence>
<proteinExistence type="predicted"/>
<comment type="caution">
    <text evidence="1">The sequence shown here is derived from an EMBL/GenBank/DDBJ whole genome shotgun (WGS) entry which is preliminary data.</text>
</comment>
<evidence type="ECO:0000313" key="1">
    <source>
        <dbReference type="EMBL" id="RHG55557.1"/>
    </source>
</evidence>
<organism evidence="1 2">
    <name type="scientific">Coprococcus comes</name>
    <dbReference type="NCBI Taxonomy" id="410072"/>
    <lineage>
        <taxon>Bacteria</taxon>
        <taxon>Bacillati</taxon>
        <taxon>Bacillota</taxon>
        <taxon>Clostridia</taxon>
        <taxon>Lachnospirales</taxon>
        <taxon>Lachnospiraceae</taxon>
        <taxon>Coprococcus</taxon>
    </lineage>
</organism>
<evidence type="ECO:0000313" key="2">
    <source>
        <dbReference type="Proteomes" id="UP000286595"/>
    </source>
</evidence>
<dbReference type="RefSeq" id="WP_118219750.1">
    <property type="nucleotide sequence ID" value="NZ_QRIM01000031.1"/>
</dbReference>
<name>A0A414U782_9FIRM</name>
<dbReference type="AlphaFoldDB" id="A0A414U782"/>
<reference evidence="1 2" key="1">
    <citation type="submission" date="2018-08" db="EMBL/GenBank/DDBJ databases">
        <title>A genome reference for cultivated species of the human gut microbiota.</title>
        <authorList>
            <person name="Zou Y."/>
            <person name="Xue W."/>
            <person name="Luo G."/>
        </authorList>
    </citation>
    <scope>NUCLEOTIDE SEQUENCE [LARGE SCALE GENOMIC DNA]</scope>
    <source>
        <strain evidence="1 2">AM22-12LB</strain>
    </source>
</reference>
<dbReference type="Proteomes" id="UP000286595">
    <property type="component" value="Unassembled WGS sequence"/>
</dbReference>
<accession>A0A414U782</accession>
<gene>
    <name evidence="1" type="ORF">DW252_16650</name>
</gene>